<dbReference type="NCBIfam" id="TIGR01125">
    <property type="entry name" value="30S ribosomal protein S12 methylthiotransferase RimO"/>
    <property type="match status" value="1"/>
</dbReference>
<dbReference type="Pfam" id="PF04055">
    <property type="entry name" value="Radical_SAM"/>
    <property type="match status" value="1"/>
</dbReference>
<dbReference type="SFLD" id="SFLDG01082">
    <property type="entry name" value="B12-binding_domain_containing"/>
    <property type="match status" value="1"/>
</dbReference>
<feature type="non-terminal residue" evidence="11">
    <location>
        <position position="406"/>
    </location>
</feature>
<dbReference type="InterPro" id="IPR012340">
    <property type="entry name" value="NA-bd_OB-fold"/>
</dbReference>
<dbReference type="InterPro" id="IPR005840">
    <property type="entry name" value="Ribosomal_uS12_MeSTrfase_RimO"/>
</dbReference>
<dbReference type="AlphaFoldDB" id="A0A381U164"/>
<dbReference type="Pfam" id="PF00919">
    <property type="entry name" value="UPF0004"/>
    <property type="match status" value="1"/>
</dbReference>
<dbReference type="SFLD" id="SFLDG01061">
    <property type="entry name" value="methylthiotransferase"/>
    <property type="match status" value="1"/>
</dbReference>
<feature type="domain" description="Radical SAM core" evidence="10">
    <location>
        <begin position="127"/>
        <end position="358"/>
    </location>
</feature>
<evidence type="ECO:0000313" key="11">
    <source>
        <dbReference type="EMBL" id="SVA21955.1"/>
    </source>
</evidence>
<dbReference type="GO" id="GO:0051539">
    <property type="term" value="F:4 iron, 4 sulfur cluster binding"/>
    <property type="evidence" value="ECO:0007669"/>
    <property type="project" value="UniProtKB-KW"/>
</dbReference>
<dbReference type="PROSITE" id="PS51918">
    <property type="entry name" value="RADICAL_SAM"/>
    <property type="match status" value="1"/>
</dbReference>
<feature type="domain" description="MTTase N-terminal" evidence="9">
    <location>
        <begin position="1"/>
        <end position="115"/>
    </location>
</feature>
<gene>
    <name evidence="11" type="ORF">METZ01_LOCUS74809</name>
</gene>
<sequence length="406" mass="45974">MHLISLGCAKNLVDSEILLGGLKHSKFDVIDEPDKADTIIVNTCGFLDIAREESVDTILQAAELKKSGIVKQLVVMGCLSERYPLELKEEIPEVDRFFGTNDHKQIASFLTGKEYGRDDPLFYRSLLTPSHYSYLKIAEGCDNGCSFCSIPIMRGLQKSRMIPEILDETSHLVDAGVKEIMIIAQDTTTYGWDLSKKIYLSDLIYAMDQMDNAPDWIRIHYAHPAHLSQRIIDAIKTSNRVCRYIDMPIQHASDTLLKSMRRGLNQDGIREKIQNLRTAIPDIRIRTTLIVGYPGETDKDFKVLTDFILEMKFDHLGVFTYSEEEGTIAAELEDNISRELKDERKAVIMDIQNNINYEKNSVMVGKTQKVIIDEVGEAVAVGRTEYDSPEIDNIVRIDGKVTKGEF</sequence>
<dbReference type="FunFam" id="3.80.30.20:FF:000001">
    <property type="entry name" value="tRNA-2-methylthio-N(6)-dimethylallyladenosine synthase 2"/>
    <property type="match status" value="1"/>
</dbReference>
<dbReference type="PANTHER" id="PTHR43837:SF1">
    <property type="entry name" value="RIBOSOMAL PROTEIN US12 METHYLTHIOTRANSFERASE RIMO"/>
    <property type="match status" value="1"/>
</dbReference>
<dbReference type="InterPro" id="IPR013848">
    <property type="entry name" value="Methylthiotransferase_N"/>
</dbReference>
<dbReference type="GO" id="GO:0046872">
    <property type="term" value="F:metal ion binding"/>
    <property type="evidence" value="ECO:0007669"/>
    <property type="project" value="UniProtKB-KW"/>
</dbReference>
<feature type="domain" description="TRAM" evidence="8">
    <location>
        <begin position="361"/>
        <end position="406"/>
    </location>
</feature>
<dbReference type="CDD" id="cd01335">
    <property type="entry name" value="Radical_SAM"/>
    <property type="match status" value="1"/>
</dbReference>
<dbReference type="InterPro" id="IPR023404">
    <property type="entry name" value="rSAM_horseshoe"/>
</dbReference>
<dbReference type="InterPro" id="IPR002792">
    <property type="entry name" value="TRAM_dom"/>
</dbReference>
<comment type="cofactor">
    <cofactor evidence="1">
        <name>[4Fe-4S] cluster</name>
        <dbReference type="ChEBI" id="CHEBI:49883"/>
    </cofactor>
</comment>
<keyword evidence="6" id="KW-0408">Iron</keyword>
<dbReference type="SMART" id="SM00729">
    <property type="entry name" value="Elp3"/>
    <property type="match status" value="1"/>
</dbReference>
<accession>A0A381U164</accession>
<evidence type="ECO:0000256" key="1">
    <source>
        <dbReference type="ARBA" id="ARBA00001966"/>
    </source>
</evidence>
<dbReference type="SFLD" id="SFLDF00274">
    <property type="entry name" value="ribosomal_protein_S12_methylth"/>
    <property type="match status" value="1"/>
</dbReference>
<dbReference type="GO" id="GO:0006400">
    <property type="term" value="P:tRNA modification"/>
    <property type="evidence" value="ECO:0007669"/>
    <property type="project" value="InterPro"/>
</dbReference>
<dbReference type="GO" id="GO:0035599">
    <property type="term" value="F:aspartic acid methylthiotransferase activity"/>
    <property type="evidence" value="ECO:0007669"/>
    <property type="project" value="TreeGrafter"/>
</dbReference>
<dbReference type="InterPro" id="IPR038135">
    <property type="entry name" value="Methylthiotransferase_N_sf"/>
</dbReference>
<dbReference type="HAMAP" id="MF_01865">
    <property type="entry name" value="MTTase_RimO"/>
    <property type="match status" value="1"/>
</dbReference>
<evidence type="ECO:0000256" key="7">
    <source>
        <dbReference type="ARBA" id="ARBA00023014"/>
    </source>
</evidence>
<dbReference type="InterPro" id="IPR006638">
    <property type="entry name" value="Elp3/MiaA/NifB-like_rSAM"/>
</dbReference>
<dbReference type="NCBIfam" id="TIGR00089">
    <property type="entry name" value="MiaB/RimO family radical SAM methylthiotransferase"/>
    <property type="match status" value="1"/>
</dbReference>
<dbReference type="SFLD" id="SFLDS00029">
    <property type="entry name" value="Radical_SAM"/>
    <property type="match status" value="1"/>
</dbReference>
<dbReference type="SUPFAM" id="SSF102114">
    <property type="entry name" value="Radical SAM enzymes"/>
    <property type="match status" value="1"/>
</dbReference>
<reference evidence="11" key="1">
    <citation type="submission" date="2018-05" db="EMBL/GenBank/DDBJ databases">
        <authorList>
            <person name="Lanie J.A."/>
            <person name="Ng W.-L."/>
            <person name="Kazmierczak K.M."/>
            <person name="Andrzejewski T.M."/>
            <person name="Davidsen T.M."/>
            <person name="Wayne K.J."/>
            <person name="Tettelin H."/>
            <person name="Glass J.I."/>
            <person name="Rusch D."/>
            <person name="Podicherti R."/>
            <person name="Tsui H.-C.T."/>
            <person name="Winkler M.E."/>
        </authorList>
    </citation>
    <scope>NUCLEOTIDE SEQUENCE</scope>
</reference>
<dbReference type="InterPro" id="IPR020612">
    <property type="entry name" value="Methylthiotransferase_CS"/>
</dbReference>
<dbReference type="PROSITE" id="PS51449">
    <property type="entry name" value="MTTASE_N"/>
    <property type="match status" value="1"/>
</dbReference>
<dbReference type="InterPro" id="IPR007197">
    <property type="entry name" value="rSAM"/>
</dbReference>
<evidence type="ECO:0000259" key="10">
    <source>
        <dbReference type="PROSITE" id="PS51918"/>
    </source>
</evidence>
<evidence type="ECO:0000256" key="3">
    <source>
        <dbReference type="ARBA" id="ARBA00022490"/>
    </source>
</evidence>
<dbReference type="PANTHER" id="PTHR43837">
    <property type="entry name" value="RIBOSOMAL PROTEIN S12 METHYLTHIOTRANSFERASE RIMO"/>
    <property type="match status" value="1"/>
</dbReference>
<dbReference type="InterPro" id="IPR058240">
    <property type="entry name" value="rSAM_sf"/>
</dbReference>
<dbReference type="EMBL" id="UINC01005537">
    <property type="protein sequence ID" value="SVA21955.1"/>
    <property type="molecule type" value="Genomic_DNA"/>
</dbReference>
<keyword evidence="7" id="KW-0411">Iron-sulfur</keyword>
<dbReference type="Gene3D" id="2.40.50.140">
    <property type="entry name" value="Nucleic acid-binding proteins"/>
    <property type="match status" value="1"/>
</dbReference>
<evidence type="ECO:0000259" key="9">
    <source>
        <dbReference type="PROSITE" id="PS51449"/>
    </source>
</evidence>
<dbReference type="PROSITE" id="PS01278">
    <property type="entry name" value="MTTASE_RADICAL"/>
    <property type="match status" value="1"/>
</dbReference>
<dbReference type="Pfam" id="PF18693">
    <property type="entry name" value="TRAM_2"/>
    <property type="match status" value="1"/>
</dbReference>
<name>A0A381U164_9ZZZZ</name>
<evidence type="ECO:0000256" key="5">
    <source>
        <dbReference type="ARBA" id="ARBA00022723"/>
    </source>
</evidence>
<dbReference type="Gene3D" id="3.40.50.12160">
    <property type="entry name" value="Methylthiotransferase, N-terminal domain"/>
    <property type="match status" value="1"/>
</dbReference>
<keyword evidence="4" id="KW-0949">S-adenosyl-L-methionine</keyword>
<evidence type="ECO:0000256" key="4">
    <source>
        <dbReference type="ARBA" id="ARBA00022691"/>
    </source>
</evidence>
<keyword evidence="2" id="KW-0004">4Fe-4S</keyword>
<dbReference type="PROSITE" id="PS50926">
    <property type="entry name" value="TRAM"/>
    <property type="match status" value="1"/>
</dbReference>
<dbReference type="InterPro" id="IPR005839">
    <property type="entry name" value="Methylthiotransferase"/>
</dbReference>
<proteinExistence type="inferred from homology"/>
<evidence type="ECO:0000256" key="6">
    <source>
        <dbReference type="ARBA" id="ARBA00023004"/>
    </source>
</evidence>
<keyword evidence="3" id="KW-0963">Cytoplasm</keyword>
<keyword evidence="5" id="KW-0479">Metal-binding</keyword>
<evidence type="ECO:0000259" key="8">
    <source>
        <dbReference type="PROSITE" id="PS50926"/>
    </source>
</evidence>
<protein>
    <recommendedName>
        <fullName evidence="12">Radical SAM core domain-containing protein</fullName>
    </recommendedName>
</protein>
<evidence type="ECO:0008006" key="12">
    <source>
        <dbReference type="Google" id="ProtNLM"/>
    </source>
</evidence>
<organism evidence="11">
    <name type="scientific">marine metagenome</name>
    <dbReference type="NCBI Taxonomy" id="408172"/>
    <lineage>
        <taxon>unclassified sequences</taxon>
        <taxon>metagenomes</taxon>
        <taxon>ecological metagenomes</taxon>
    </lineage>
</organism>
<dbReference type="GO" id="GO:0005829">
    <property type="term" value="C:cytosol"/>
    <property type="evidence" value="ECO:0007669"/>
    <property type="project" value="TreeGrafter"/>
</dbReference>
<evidence type="ECO:0000256" key="2">
    <source>
        <dbReference type="ARBA" id="ARBA00022485"/>
    </source>
</evidence>
<dbReference type="Gene3D" id="3.80.30.20">
    <property type="entry name" value="tm_1862 like domain"/>
    <property type="match status" value="1"/>
</dbReference>